<sequence>MQNSRTIGYRVEPSKMNRRSGTDTTSSGPSTSRIAPILIAVGARIKQCRHAVDKSQEALAFEARVDRTYISSIERGIANPSVETLANICYALDVTLAELFGPMDGVSLKPTGARRTNGASPRRV</sequence>
<dbReference type="SUPFAM" id="SSF47413">
    <property type="entry name" value="lambda repressor-like DNA-binding domains"/>
    <property type="match status" value="1"/>
</dbReference>
<dbReference type="GO" id="GO:0003677">
    <property type="term" value="F:DNA binding"/>
    <property type="evidence" value="ECO:0007669"/>
    <property type="project" value="UniProtKB-KW"/>
</dbReference>
<keyword evidence="1" id="KW-0238">DNA-binding</keyword>
<feature type="region of interest" description="Disordered" evidence="2">
    <location>
        <begin position="1"/>
        <end position="31"/>
    </location>
</feature>
<dbReference type="SMART" id="SM00530">
    <property type="entry name" value="HTH_XRE"/>
    <property type="match status" value="1"/>
</dbReference>
<feature type="compositionally biased region" description="Low complexity" evidence="2">
    <location>
        <begin position="22"/>
        <end position="31"/>
    </location>
</feature>
<dbReference type="eggNOG" id="COG1396">
    <property type="taxonomic scope" value="Bacteria"/>
</dbReference>
<protein>
    <submittedName>
        <fullName evidence="4">Putative transcription regulator protein</fullName>
    </submittedName>
</protein>
<dbReference type="Pfam" id="PF01381">
    <property type="entry name" value="HTH_3"/>
    <property type="match status" value="1"/>
</dbReference>
<dbReference type="InterPro" id="IPR050807">
    <property type="entry name" value="TransReg_Diox_bact_type"/>
</dbReference>
<dbReference type="GO" id="GO:0003700">
    <property type="term" value="F:DNA-binding transcription factor activity"/>
    <property type="evidence" value="ECO:0007669"/>
    <property type="project" value="TreeGrafter"/>
</dbReference>
<organism evidence="4 5">
    <name type="scientific">Ralstonia solanacearum (strain Po82)</name>
    <dbReference type="NCBI Taxonomy" id="1031711"/>
    <lineage>
        <taxon>Bacteria</taxon>
        <taxon>Pseudomonadati</taxon>
        <taxon>Pseudomonadota</taxon>
        <taxon>Betaproteobacteria</taxon>
        <taxon>Burkholderiales</taxon>
        <taxon>Burkholderiaceae</taxon>
        <taxon>Ralstonia</taxon>
        <taxon>Ralstonia solanacearum species complex</taxon>
    </lineage>
</organism>
<dbReference type="InterPro" id="IPR010982">
    <property type="entry name" value="Lambda_DNA-bd_dom_sf"/>
</dbReference>
<dbReference type="PANTHER" id="PTHR46797">
    <property type="entry name" value="HTH-TYPE TRANSCRIPTIONAL REGULATOR"/>
    <property type="match status" value="1"/>
</dbReference>
<feature type="domain" description="HTH cro/C1-type" evidence="3">
    <location>
        <begin position="45"/>
        <end position="99"/>
    </location>
</feature>
<dbReference type="KEGG" id="rsn:RSPO_c00278"/>
<dbReference type="PANTHER" id="PTHR46797:SF1">
    <property type="entry name" value="METHYLPHOSPHONATE SYNTHASE"/>
    <property type="match status" value="1"/>
</dbReference>
<dbReference type="AlphaFoldDB" id="F6G6N7"/>
<proteinExistence type="predicted"/>
<evidence type="ECO:0000256" key="2">
    <source>
        <dbReference type="SAM" id="MobiDB-lite"/>
    </source>
</evidence>
<dbReference type="InterPro" id="IPR001387">
    <property type="entry name" value="Cro/C1-type_HTH"/>
</dbReference>
<dbReference type="Proteomes" id="UP000007953">
    <property type="component" value="Chromosome"/>
</dbReference>
<dbReference type="GO" id="GO:0005829">
    <property type="term" value="C:cytosol"/>
    <property type="evidence" value="ECO:0007669"/>
    <property type="project" value="TreeGrafter"/>
</dbReference>
<dbReference type="PATRIC" id="fig|1031711.3.peg.271"/>
<dbReference type="HOGENOM" id="CLU_066192_24_0_4"/>
<evidence type="ECO:0000259" key="3">
    <source>
        <dbReference type="PROSITE" id="PS50943"/>
    </source>
</evidence>
<evidence type="ECO:0000256" key="1">
    <source>
        <dbReference type="ARBA" id="ARBA00023125"/>
    </source>
</evidence>
<dbReference type="Gene3D" id="1.10.260.40">
    <property type="entry name" value="lambda repressor-like DNA-binding domains"/>
    <property type="match status" value="1"/>
</dbReference>
<dbReference type="CDD" id="cd00093">
    <property type="entry name" value="HTH_XRE"/>
    <property type="match status" value="1"/>
</dbReference>
<evidence type="ECO:0000313" key="4">
    <source>
        <dbReference type="EMBL" id="AEG67582.1"/>
    </source>
</evidence>
<name>F6G6N7_RALS8</name>
<dbReference type="PROSITE" id="PS50943">
    <property type="entry name" value="HTH_CROC1"/>
    <property type="match status" value="1"/>
</dbReference>
<reference evidence="4 5" key="1">
    <citation type="journal article" date="2011" name="J. Bacteriol.">
        <title>Complete genome sequence of the plant pathogen Ralstonia solanacearum strain Po82.</title>
        <authorList>
            <person name="Xu J."/>
            <person name="Zheng H.J."/>
            <person name="Liu L."/>
            <person name="Pan Z.C."/>
            <person name="Prior P."/>
            <person name="Tang B."/>
            <person name="Xu J.S."/>
            <person name="Zhang H."/>
            <person name="Tian Q."/>
            <person name="Zhang L.Q."/>
            <person name="Feng J."/>
        </authorList>
    </citation>
    <scope>NUCLEOTIDE SEQUENCE [LARGE SCALE GENOMIC DNA]</scope>
    <source>
        <strain evidence="4 5">Po82</strain>
    </source>
</reference>
<evidence type="ECO:0000313" key="5">
    <source>
        <dbReference type="Proteomes" id="UP000007953"/>
    </source>
</evidence>
<accession>F6G6N7</accession>
<gene>
    <name evidence="4" type="ordered locus">RSPO_c00278</name>
</gene>
<dbReference type="EMBL" id="CP002819">
    <property type="protein sequence ID" value="AEG67582.1"/>
    <property type="molecule type" value="Genomic_DNA"/>
</dbReference>